<comment type="caution">
    <text evidence="1">The sequence shown here is derived from an EMBL/GenBank/DDBJ whole genome shotgun (WGS) entry which is preliminary data.</text>
</comment>
<reference evidence="2" key="1">
    <citation type="journal article" date="2019" name="Int. J. Syst. Evol. Microbiol.">
        <title>The Global Catalogue of Microorganisms (GCM) 10K type strain sequencing project: providing services to taxonomists for standard genome sequencing and annotation.</title>
        <authorList>
            <consortium name="The Broad Institute Genomics Platform"/>
            <consortium name="The Broad Institute Genome Sequencing Center for Infectious Disease"/>
            <person name="Wu L."/>
            <person name="Ma J."/>
        </authorList>
    </citation>
    <scope>NUCLEOTIDE SEQUENCE [LARGE SCALE GENOMIC DNA]</scope>
    <source>
        <strain evidence="2">NBRC 110044</strain>
    </source>
</reference>
<evidence type="ECO:0000313" key="1">
    <source>
        <dbReference type="EMBL" id="GLR14663.1"/>
    </source>
</evidence>
<dbReference type="InterPro" id="IPR027417">
    <property type="entry name" value="P-loop_NTPase"/>
</dbReference>
<keyword evidence="2" id="KW-1185">Reference proteome</keyword>
<proteinExistence type="predicted"/>
<dbReference type="Pfam" id="PF13671">
    <property type="entry name" value="AAA_33"/>
    <property type="match status" value="1"/>
</dbReference>
<protein>
    <recommendedName>
        <fullName evidence="3">AAA family ATPase</fullName>
    </recommendedName>
</protein>
<dbReference type="Gene3D" id="3.40.50.300">
    <property type="entry name" value="P-loop containing nucleotide triphosphate hydrolases"/>
    <property type="match status" value="1"/>
</dbReference>
<accession>A0ABQ5YLU5</accession>
<evidence type="ECO:0008006" key="3">
    <source>
        <dbReference type="Google" id="ProtNLM"/>
    </source>
</evidence>
<dbReference type="SUPFAM" id="SSF52540">
    <property type="entry name" value="P-loop containing nucleoside triphosphate hydrolases"/>
    <property type="match status" value="1"/>
</dbReference>
<organism evidence="1 2">
    <name type="scientific">Chitinimonas prasina</name>
    <dbReference type="NCBI Taxonomy" id="1434937"/>
    <lineage>
        <taxon>Bacteria</taxon>
        <taxon>Pseudomonadati</taxon>
        <taxon>Pseudomonadota</taxon>
        <taxon>Betaproteobacteria</taxon>
        <taxon>Neisseriales</taxon>
        <taxon>Chitinibacteraceae</taxon>
        <taxon>Chitinimonas</taxon>
    </lineage>
</organism>
<dbReference type="Proteomes" id="UP001156706">
    <property type="component" value="Unassembled WGS sequence"/>
</dbReference>
<gene>
    <name evidence="1" type="ORF">GCM10007907_34530</name>
</gene>
<evidence type="ECO:0000313" key="2">
    <source>
        <dbReference type="Proteomes" id="UP001156706"/>
    </source>
</evidence>
<dbReference type="RefSeq" id="WP_284197734.1">
    <property type="nucleotide sequence ID" value="NZ_BSOG01000005.1"/>
</dbReference>
<sequence length="185" mass="20358">MRLVFLYGPPASGKLTVATELCRLTGYKLLHNHLSADLARALFEFMSPAYLDYNGQIRLDALRTAAAAGIAGVVMTFVYDHGADEDFIARLIAQVEDSGGKVDLVKLDCPDAELLHRVAAPERSRFHKLTSAATLADCLVHRRWREPLPHRHSLMLDTQQLTVAESALTIIHQLGLVQTSSQAAE</sequence>
<dbReference type="EMBL" id="BSOG01000005">
    <property type="protein sequence ID" value="GLR14663.1"/>
    <property type="molecule type" value="Genomic_DNA"/>
</dbReference>
<name>A0ABQ5YLU5_9NEIS</name>